<comment type="caution">
    <text evidence="1">The sequence shown here is derived from an EMBL/GenBank/DDBJ whole genome shotgun (WGS) entry which is preliminary data.</text>
</comment>
<dbReference type="EMBL" id="QLNQ01000001">
    <property type="protein sequence ID" value="RCK66926.1"/>
    <property type="molecule type" value="Genomic_DNA"/>
</dbReference>
<evidence type="ECO:0000313" key="2">
    <source>
        <dbReference type="Proteomes" id="UP000253472"/>
    </source>
</evidence>
<evidence type="ECO:0000313" key="1">
    <source>
        <dbReference type="EMBL" id="RCK66926.1"/>
    </source>
</evidence>
<keyword evidence="2" id="KW-1185">Reference proteome</keyword>
<name>A0A367YM22_9ASCO</name>
<gene>
    <name evidence="1" type="ORF">Cantr_02813</name>
</gene>
<sequence length="87" mass="10244">MSRNTTNGKTPSMRWIQQVRTLPSDPNSNDFLKLEYLDVNLNNSRKLINNINQLTKNVKEYVDDVDLQVNGNLIQLKQIQRELDWLE</sequence>
<organism evidence="1 2">
    <name type="scientific">Candida viswanathii</name>
    <dbReference type="NCBI Taxonomy" id="5486"/>
    <lineage>
        <taxon>Eukaryota</taxon>
        <taxon>Fungi</taxon>
        <taxon>Dikarya</taxon>
        <taxon>Ascomycota</taxon>
        <taxon>Saccharomycotina</taxon>
        <taxon>Pichiomycetes</taxon>
        <taxon>Debaryomycetaceae</taxon>
        <taxon>Candida/Lodderomyces clade</taxon>
        <taxon>Candida</taxon>
    </lineage>
</organism>
<dbReference type="OrthoDB" id="4089805at2759"/>
<accession>A0A367YM22</accession>
<dbReference type="AlphaFoldDB" id="A0A367YM22"/>
<proteinExistence type="predicted"/>
<dbReference type="Proteomes" id="UP000253472">
    <property type="component" value="Unassembled WGS sequence"/>
</dbReference>
<protein>
    <submittedName>
        <fullName evidence="1">Uncharacterized protein</fullName>
    </submittedName>
</protein>
<reference evidence="1 2" key="1">
    <citation type="submission" date="2018-06" db="EMBL/GenBank/DDBJ databases">
        <title>Whole genome sequencing of Candida tropicalis (genome annotated by CSBL at Korea University).</title>
        <authorList>
            <person name="Ahn J."/>
        </authorList>
    </citation>
    <scope>NUCLEOTIDE SEQUENCE [LARGE SCALE GENOMIC DNA]</scope>
    <source>
        <strain evidence="1 2">ATCC 20962</strain>
    </source>
</reference>